<dbReference type="RefSeq" id="WP_322546736.1">
    <property type="nucleotide sequence ID" value="NZ_JAXUAC010000002.1"/>
</dbReference>
<proteinExistence type="predicted"/>
<evidence type="ECO:0000313" key="3">
    <source>
        <dbReference type="Proteomes" id="UP001290894"/>
    </source>
</evidence>
<keyword evidence="3" id="KW-1185">Reference proteome</keyword>
<gene>
    <name evidence="2" type="ORF">U5F72_01070</name>
</gene>
<feature type="region of interest" description="Disordered" evidence="1">
    <location>
        <begin position="1"/>
        <end position="21"/>
    </location>
</feature>
<evidence type="ECO:0000256" key="1">
    <source>
        <dbReference type="SAM" id="MobiDB-lite"/>
    </source>
</evidence>
<name>A0ABU5MCB4_9GAMM</name>
<sequence length="222" mass="23782">MQLAKSGTLNTGTFSGGGTGGSPPFASWSPSGVLASTSGTTNLHVCRYINDSVATTTGFTLVQTGVTCFVYASNQAPNKTLEYYTFNATERAASGPVGLRMRGEDGTVFYDSRRKGLRVLQVVALPTVPGPPVEIGQFFPGTKIGIAIPSPRFYYFSQSQDRCTMNADHFHMTSDNRIFLSRLQVTQQTLITNTFPVGGVTMGPQNATIFIVDLTEVPLGFG</sequence>
<accession>A0ABU5MCB4</accession>
<dbReference type="Proteomes" id="UP001290894">
    <property type="component" value="Unassembled WGS sequence"/>
</dbReference>
<evidence type="ECO:0000313" key="2">
    <source>
        <dbReference type="EMBL" id="MDZ7510410.1"/>
    </source>
</evidence>
<protein>
    <submittedName>
        <fullName evidence="2">Uncharacterized protein</fullName>
    </submittedName>
</protein>
<dbReference type="EMBL" id="JAXUAC010000002">
    <property type="protein sequence ID" value="MDZ7510410.1"/>
    <property type="molecule type" value="Genomic_DNA"/>
</dbReference>
<feature type="compositionally biased region" description="Low complexity" evidence="1">
    <location>
        <begin position="1"/>
        <end position="13"/>
    </location>
</feature>
<reference evidence="2 3" key="1">
    <citation type="submission" date="2023-12" db="EMBL/GenBank/DDBJ databases">
        <title>'Antibacterial potential of Stenotrophomonas maltophilia cystic fibrosis isolates' (manuscript under preparation).</title>
        <authorList>
            <person name="Crisan C.V."/>
            <person name="Pettis M."/>
            <person name="Goldberg J.B."/>
        </authorList>
    </citation>
    <scope>NUCLEOTIDE SEQUENCE [LARGE SCALE GENOMIC DNA]</scope>
    <source>
        <strain evidence="2 3">CCV155</strain>
    </source>
</reference>
<comment type="caution">
    <text evidence="2">The sequence shown here is derived from an EMBL/GenBank/DDBJ whole genome shotgun (WGS) entry which is preliminary data.</text>
</comment>
<organism evidence="2 3">
    <name type="scientific">Stenotrophomonas muris</name>
    <dbReference type="NCBI Taxonomy" id="2963283"/>
    <lineage>
        <taxon>Bacteria</taxon>
        <taxon>Pseudomonadati</taxon>
        <taxon>Pseudomonadota</taxon>
        <taxon>Gammaproteobacteria</taxon>
        <taxon>Lysobacterales</taxon>
        <taxon>Lysobacteraceae</taxon>
        <taxon>Stenotrophomonas</taxon>
    </lineage>
</organism>